<dbReference type="SUPFAM" id="SSF54001">
    <property type="entry name" value="Cysteine proteinases"/>
    <property type="match status" value="1"/>
</dbReference>
<dbReference type="Pfam" id="PF00648">
    <property type="entry name" value="Peptidase_C2"/>
    <property type="match status" value="1"/>
</dbReference>
<dbReference type="SMART" id="SM00230">
    <property type="entry name" value="CysPc"/>
    <property type="match status" value="1"/>
</dbReference>
<dbReference type="PROSITE" id="PS50203">
    <property type="entry name" value="CALPAIN_CAT"/>
    <property type="match status" value="1"/>
</dbReference>
<dbReference type="STRING" id="102285.A0A0R3TVQ4"/>
<dbReference type="GO" id="GO:0004198">
    <property type="term" value="F:calcium-dependent cysteine-type endopeptidase activity"/>
    <property type="evidence" value="ECO:0007669"/>
    <property type="project" value="InterPro"/>
</dbReference>
<dbReference type="PRINTS" id="PR00704">
    <property type="entry name" value="CALPAIN"/>
</dbReference>
<dbReference type="AlphaFoldDB" id="A0A0R3TVQ4"/>
<comment type="similarity">
    <text evidence="1">Belongs to the peptidase C2 family.</text>
</comment>
<sequence length="213" mass="24885">LQATVKNTIFFVLLKEIIKALKVKINLRLTASNISHFLLIIFNQHARCWSGDCWVVAALASMVTQPRLTMRSIPQGQSFRAEWYTGCFCFRFWQFGNWEEVIIDDRLPVRPGGRPLFIHSSRHTEFWPALLEKAYAKCVESVSLILYLKKNNFNVYRESGRMADQILVRGDTFFLSNMMKQIHLLIKNKVLRLLRKIHQNQVIIAAMSTWHCN</sequence>
<evidence type="ECO:0000256" key="1">
    <source>
        <dbReference type="ARBA" id="ARBA00007623"/>
    </source>
</evidence>
<evidence type="ECO:0000259" key="4">
    <source>
        <dbReference type="PROSITE" id="PS50203"/>
    </source>
</evidence>
<dbReference type="PANTHER" id="PTHR10183:SF433">
    <property type="entry name" value="CALPAIN-A-RELATED"/>
    <property type="match status" value="1"/>
</dbReference>
<dbReference type="GO" id="GO:0006508">
    <property type="term" value="P:proteolysis"/>
    <property type="evidence" value="ECO:0007669"/>
    <property type="project" value="InterPro"/>
</dbReference>
<dbReference type="InterPro" id="IPR038765">
    <property type="entry name" value="Papain-like_cys_pep_sf"/>
</dbReference>
<organism evidence="5">
    <name type="scientific">Rodentolepis nana</name>
    <name type="common">Dwarf tapeworm</name>
    <name type="synonym">Hymenolepis nana</name>
    <dbReference type="NCBI Taxonomy" id="102285"/>
    <lineage>
        <taxon>Eukaryota</taxon>
        <taxon>Metazoa</taxon>
        <taxon>Spiralia</taxon>
        <taxon>Lophotrochozoa</taxon>
        <taxon>Platyhelminthes</taxon>
        <taxon>Cestoda</taxon>
        <taxon>Eucestoda</taxon>
        <taxon>Cyclophyllidea</taxon>
        <taxon>Hymenolepididae</taxon>
        <taxon>Rodentolepis</taxon>
    </lineage>
</organism>
<name>A0A0R3TVQ4_RODNA</name>
<dbReference type="InterPro" id="IPR001300">
    <property type="entry name" value="Peptidase_C2_calpain_cat"/>
</dbReference>
<reference evidence="5" key="1">
    <citation type="submission" date="2017-02" db="UniProtKB">
        <authorList>
            <consortium name="WormBaseParasite"/>
        </authorList>
    </citation>
    <scope>IDENTIFICATION</scope>
</reference>
<dbReference type="InterPro" id="IPR022684">
    <property type="entry name" value="Calpain_cysteine_protease"/>
</dbReference>
<feature type="domain" description="Calpain catalytic" evidence="4">
    <location>
        <begin position="51"/>
        <end position="137"/>
    </location>
</feature>
<accession>A0A0R3TVQ4</accession>
<evidence type="ECO:0000313" key="5">
    <source>
        <dbReference type="WBParaSite" id="HNAJ_0001191401-mRNA-1"/>
    </source>
</evidence>
<dbReference type="WBParaSite" id="HNAJ_0001191401-mRNA-1">
    <property type="protein sequence ID" value="HNAJ_0001191401-mRNA-1"/>
    <property type="gene ID" value="HNAJ_0001191401"/>
</dbReference>
<protein>
    <submittedName>
        <fullName evidence="5">Calpain catalytic domain-containing protein</fullName>
    </submittedName>
</protein>
<feature type="active site" evidence="2">
    <location>
        <position position="53"/>
    </location>
</feature>
<evidence type="ECO:0000256" key="2">
    <source>
        <dbReference type="PIRSR" id="PIRSR622684-1"/>
    </source>
</evidence>
<comment type="caution">
    <text evidence="3">Lacks conserved residue(s) required for the propagation of feature annotation.</text>
</comment>
<dbReference type="GO" id="GO:0005737">
    <property type="term" value="C:cytoplasm"/>
    <property type="evidence" value="ECO:0007669"/>
    <property type="project" value="TreeGrafter"/>
</dbReference>
<proteinExistence type="inferred from homology"/>
<dbReference type="PANTHER" id="PTHR10183">
    <property type="entry name" value="CALPAIN"/>
    <property type="match status" value="1"/>
</dbReference>
<evidence type="ECO:0000256" key="3">
    <source>
        <dbReference type="PROSITE-ProRule" id="PRU00239"/>
    </source>
</evidence>